<evidence type="ECO:0000313" key="9">
    <source>
        <dbReference type="Proteomes" id="UP001202281"/>
    </source>
</evidence>
<comment type="subcellular location">
    <subcellularLocation>
        <location evidence="1">Membrane</location>
        <topology evidence="1">Multi-pass membrane protein</topology>
    </subcellularLocation>
</comment>
<dbReference type="EMBL" id="JALHLG010000003">
    <property type="protein sequence ID" value="MCJ2185835.1"/>
    <property type="molecule type" value="Genomic_DNA"/>
</dbReference>
<comment type="caution">
    <text evidence="8">The sequence shown here is derived from an EMBL/GenBank/DDBJ whole genome shotgun (WGS) entry which is preliminary data.</text>
</comment>
<accession>A0ABT0BLJ8</accession>
<reference evidence="8 9" key="1">
    <citation type="submission" date="2022-04" db="EMBL/GenBank/DDBJ databases">
        <title>Identification of a novel bacterium isolated from mangrove sediments.</title>
        <authorList>
            <person name="Pan X."/>
        </authorList>
    </citation>
    <scope>NUCLEOTIDE SEQUENCE [LARGE SCALE GENOMIC DNA]</scope>
    <source>
        <strain evidence="8 9">B2638</strain>
    </source>
</reference>
<dbReference type="PANTHER" id="PTHR43495:SF5">
    <property type="entry name" value="GAMMA-AMINOBUTYRIC ACID PERMEASE"/>
    <property type="match status" value="1"/>
</dbReference>
<sequence>MTQIVELEAGHPEEHRLSHSLESRHVSMIAIGGIIGAGLFVGSSTAIAQVGPAVIVSYALAGALILMVMRMLSEMASLHPGAGSFTELVREGLGERAGFVCGWLYWYFWVVVVAIEAIAGAVILASWIAAPVWLIGMVLLALMTGVNLLSARSYGEFEFWFSLAKVVAIVGFIVIAGLWAFGVTSPASPAFANLTGHDGFAPNGWGAVLAGVTTVIFALTGAEIATIAAAESHEPARTIARITGSVALRILLFYLLSIALIVAVIPWTSVVEGHSPFASALDSMNIPHAGDIMNAVILVAVLSCLNSGMYVTSRVLFVLSEKGNAPKALVTLNHRHVPVRATLTGSLFAYLALAASVISPQVVFSFLVNASGALMLFIYLLVCLAQLRMRAQTERDDPDQLVIRMWFHPYGSIASALGIVVVLVAMGFKASSRAELVSSLVLLAVTFALSFYRPGKPGAVLAAAE</sequence>
<evidence type="ECO:0000256" key="5">
    <source>
        <dbReference type="ARBA" id="ARBA00023136"/>
    </source>
</evidence>
<feature type="transmembrane region" description="Helical" evidence="6">
    <location>
        <begin position="163"/>
        <end position="184"/>
    </location>
</feature>
<gene>
    <name evidence="8" type="ORF">MTR66_03285</name>
</gene>
<feature type="transmembrane region" description="Helical" evidence="6">
    <location>
        <begin position="104"/>
        <end position="127"/>
    </location>
</feature>
<evidence type="ECO:0000256" key="6">
    <source>
        <dbReference type="SAM" id="Phobius"/>
    </source>
</evidence>
<organism evidence="8 9">
    <name type="scientific">Novosphingobium beihaiensis</name>
    <dbReference type="NCBI Taxonomy" id="2930389"/>
    <lineage>
        <taxon>Bacteria</taxon>
        <taxon>Pseudomonadati</taxon>
        <taxon>Pseudomonadota</taxon>
        <taxon>Alphaproteobacteria</taxon>
        <taxon>Sphingomonadales</taxon>
        <taxon>Sphingomonadaceae</taxon>
        <taxon>Novosphingobium</taxon>
    </lineage>
</organism>
<feature type="transmembrane region" description="Helical" evidence="6">
    <location>
        <begin position="434"/>
        <end position="452"/>
    </location>
</feature>
<feature type="transmembrane region" description="Helical" evidence="6">
    <location>
        <begin position="364"/>
        <end position="385"/>
    </location>
</feature>
<name>A0ABT0BLJ8_9SPHN</name>
<keyword evidence="3 6" id="KW-0812">Transmembrane</keyword>
<protein>
    <submittedName>
        <fullName evidence="8">Amino acid permease</fullName>
    </submittedName>
</protein>
<feature type="transmembrane region" description="Helical" evidence="6">
    <location>
        <begin position="53"/>
        <end position="72"/>
    </location>
</feature>
<dbReference type="Proteomes" id="UP001202281">
    <property type="component" value="Unassembled WGS sequence"/>
</dbReference>
<dbReference type="PIRSF" id="PIRSF006060">
    <property type="entry name" value="AA_transporter"/>
    <property type="match status" value="1"/>
</dbReference>
<proteinExistence type="predicted"/>
<keyword evidence="5 6" id="KW-0472">Membrane</keyword>
<feature type="domain" description="Amino acid permease/ SLC12A" evidence="7">
    <location>
        <begin position="25"/>
        <end position="433"/>
    </location>
</feature>
<keyword evidence="2" id="KW-0813">Transport</keyword>
<dbReference type="RefSeq" id="WP_243917868.1">
    <property type="nucleotide sequence ID" value="NZ_JALHLG010000003.1"/>
</dbReference>
<feature type="transmembrane region" description="Helical" evidence="6">
    <location>
        <begin position="406"/>
        <end position="428"/>
    </location>
</feature>
<evidence type="ECO:0000256" key="2">
    <source>
        <dbReference type="ARBA" id="ARBA00022448"/>
    </source>
</evidence>
<evidence type="ECO:0000256" key="4">
    <source>
        <dbReference type="ARBA" id="ARBA00022989"/>
    </source>
</evidence>
<feature type="transmembrane region" description="Helical" evidence="6">
    <location>
        <begin position="133"/>
        <end position="151"/>
    </location>
</feature>
<dbReference type="PANTHER" id="PTHR43495">
    <property type="entry name" value="GABA PERMEASE"/>
    <property type="match status" value="1"/>
</dbReference>
<dbReference type="Pfam" id="PF00324">
    <property type="entry name" value="AA_permease"/>
    <property type="match status" value="1"/>
</dbReference>
<feature type="transmembrane region" description="Helical" evidence="6">
    <location>
        <begin position="204"/>
        <end position="225"/>
    </location>
</feature>
<keyword evidence="9" id="KW-1185">Reference proteome</keyword>
<feature type="transmembrane region" description="Helical" evidence="6">
    <location>
        <begin position="337"/>
        <end position="358"/>
    </location>
</feature>
<dbReference type="InterPro" id="IPR004841">
    <property type="entry name" value="AA-permease/SLC12A_dom"/>
</dbReference>
<evidence type="ECO:0000256" key="1">
    <source>
        <dbReference type="ARBA" id="ARBA00004141"/>
    </source>
</evidence>
<feature type="transmembrane region" description="Helical" evidence="6">
    <location>
        <begin position="292"/>
        <end position="317"/>
    </location>
</feature>
<evidence type="ECO:0000313" key="8">
    <source>
        <dbReference type="EMBL" id="MCJ2185835.1"/>
    </source>
</evidence>
<feature type="transmembrane region" description="Helical" evidence="6">
    <location>
        <begin position="246"/>
        <end position="267"/>
    </location>
</feature>
<keyword evidence="4 6" id="KW-1133">Transmembrane helix</keyword>
<evidence type="ECO:0000259" key="7">
    <source>
        <dbReference type="Pfam" id="PF00324"/>
    </source>
</evidence>
<feature type="transmembrane region" description="Helical" evidence="6">
    <location>
        <begin position="26"/>
        <end position="47"/>
    </location>
</feature>
<dbReference type="Gene3D" id="1.20.1740.10">
    <property type="entry name" value="Amino acid/polyamine transporter I"/>
    <property type="match status" value="1"/>
</dbReference>
<evidence type="ECO:0000256" key="3">
    <source>
        <dbReference type="ARBA" id="ARBA00022692"/>
    </source>
</evidence>